<name>A0AAW1W3P7_RUBAR</name>
<dbReference type="Proteomes" id="UP001457282">
    <property type="component" value="Unassembled WGS sequence"/>
</dbReference>
<dbReference type="AlphaFoldDB" id="A0AAW1W3P7"/>
<organism evidence="1 2">
    <name type="scientific">Rubus argutus</name>
    <name type="common">Southern blackberry</name>
    <dbReference type="NCBI Taxonomy" id="59490"/>
    <lineage>
        <taxon>Eukaryota</taxon>
        <taxon>Viridiplantae</taxon>
        <taxon>Streptophyta</taxon>
        <taxon>Embryophyta</taxon>
        <taxon>Tracheophyta</taxon>
        <taxon>Spermatophyta</taxon>
        <taxon>Magnoliopsida</taxon>
        <taxon>eudicotyledons</taxon>
        <taxon>Gunneridae</taxon>
        <taxon>Pentapetalae</taxon>
        <taxon>rosids</taxon>
        <taxon>fabids</taxon>
        <taxon>Rosales</taxon>
        <taxon>Rosaceae</taxon>
        <taxon>Rosoideae</taxon>
        <taxon>Rosoideae incertae sedis</taxon>
        <taxon>Rubus</taxon>
    </lineage>
</organism>
<evidence type="ECO:0000313" key="2">
    <source>
        <dbReference type="Proteomes" id="UP001457282"/>
    </source>
</evidence>
<sequence>MLSFLRRSAPKLRLKLATILCNSDPLTTRRRHSTTTGLYGFDHLKSPKGFQRFVDDAIERSGELVEYISGMPASAEIIRAMDEISNTVCCVVDSAELCRHTHPDRLLISAFLDFFDIIFLYLDEANKASLRINDYLHYLNTNHTLLMP</sequence>
<dbReference type="EMBL" id="JBEDUW010000007">
    <property type="protein sequence ID" value="KAK9914088.1"/>
    <property type="molecule type" value="Genomic_DNA"/>
</dbReference>
<proteinExistence type="predicted"/>
<protein>
    <submittedName>
        <fullName evidence="1">Uncharacterized protein</fullName>
    </submittedName>
</protein>
<accession>A0AAW1W3P7</accession>
<keyword evidence="2" id="KW-1185">Reference proteome</keyword>
<comment type="caution">
    <text evidence="1">The sequence shown here is derived from an EMBL/GenBank/DDBJ whole genome shotgun (WGS) entry which is preliminary data.</text>
</comment>
<gene>
    <name evidence="1" type="ORF">M0R45_037884</name>
</gene>
<reference evidence="1 2" key="1">
    <citation type="journal article" date="2023" name="G3 (Bethesda)">
        <title>A chromosome-length genome assembly and annotation of blackberry (Rubus argutus, cv. 'Hillquist').</title>
        <authorList>
            <person name="Bruna T."/>
            <person name="Aryal R."/>
            <person name="Dudchenko O."/>
            <person name="Sargent D.J."/>
            <person name="Mead D."/>
            <person name="Buti M."/>
            <person name="Cavallini A."/>
            <person name="Hytonen T."/>
            <person name="Andres J."/>
            <person name="Pham M."/>
            <person name="Weisz D."/>
            <person name="Mascagni F."/>
            <person name="Usai G."/>
            <person name="Natali L."/>
            <person name="Bassil N."/>
            <person name="Fernandez G.E."/>
            <person name="Lomsadze A."/>
            <person name="Armour M."/>
            <person name="Olukolu B."/>
            <person name="Poorten T."/>
            <person name="Britton C."/>
            <person name="Davik J."/>
            <person name="Ashrafi H."/>
            <person name="Aiden E.L."/>
            <person name="Borodovsky M."/>
            <person name="Worthington M."/>
        </authorList>
    </citation>
    <scope>NUCLEOTIDE SEQUENCE [LARGE SCALE GENOMIC DNA]</scope>
    <source>
        <strain evidence="1">PI 553951</strain>
    </source>
</reference>
<evidence type="ECO:0000313" key="1">
    <source>
        <dbReference type="EMBL" id="KAK9914088.1"/>
    </source>
</evidence>